<dbReference type="Proteomes" id="UP001610335">
    <property type="component" value="Unassembled WGS sequence"/>
</dbReference>
<evidence type="ECO:0000256" key="8">
    <source>
        <dbReference type="PIRNR" id="PIRNR005586"/>
    </source>
</evidence>
<evidence type="ECO:0000313" key="12">
    <source>
        <dbReference type="Proteomes" id="UP001610335"/>
    </source>
</evidence>
<dbReference type="PROSITE" id="PS01030">
    <property type="entry name" value="RNA_POL_M_15KD"/>
    <property type="match status" value="1"/>
</dbReference>
<proteinExistence type="inferred from homology"/>
<dbReference type="PANTHER" id="PTHR11239:SF14">
    <property type="entry name" value="DNA-DIRECTED RNA POLYMERASE I SUBUNIT RPA12"/>
    <property type="match status" value="1"/>
</dbReference>
<dbReference type="SMART" id="SM00440">
    <property type="entry name" value="ZnF_C2C2"/>
    <property type="match status" value="1"/>
</dbReference>
<evidence type="ECO:0000256" key="7">
    <source>
        <dbReference type="ARBA" id="ARBA00023242"/>
    </source>
</evidence>
<evidence type="ECO:0000256" key="5">
    <source>
        <dbReference type="ARBA" id="ARBA00022833"/>
    </source>
</evidence>
<evidence type="ECO:0000256" key="9">
    <source>
        <dbReference type="PROSITE-ProRule" id="PRU00472"/>
    </source>
</evidence>
<keyword evidence="2 8" id="KW-0240">DNA-directed RNA polymerase</keyword>
<dbReference type="PANTHER" id="PTHR11239">
    <property type="entry name" value="DNA-DIRECTED RNA POLYMERASE"/>
    <property type="match status" value="1"/>
</dbReference>
<dbReference type="InterPro" id="IPR012164">
    <property type="entry name" value="Rpa12/Rpb9/Rpc10/TFS"/>
</dbReference>
<accession>A0ABR4HFE8</accession>
<dbReference type="Gene3D" id="2.20.25.10">
    <property type="match status" value="1"/>
</dbReference>
<keyword evidence="5" id="KW-0862">Zinc</keyword>
<evidence type="ECO:0000256" key="6">
    <source>
        <dbReference type="ARBA" id="ARBA00023163"/>
    </source>
</evidence>
<dbReference type="InterPro" id="IPR034004">
    <property type="entry name" value="Zn_ribbon_RPA12_C"/>
</dbReference>
<evidence type="ECO:0000256" key="1">
    <source>
        <dbReference type="ARBA" id="ARBA00004604"/>
    </source>
</evidence>
<keyword evidence="6 8" id="KW-0804">Transcription</keyword>
<organism evidence="11 12">
    <name type="scientific">Aspergillus cavernicola</name>
    <dbReference type="NCBI Taxonomy" id="176166"/>
    <lineage>
        <taxon>Eukaryota</taxon>
        <taxon>Fungi</taxon>
        <taxon>Dikarya</taxon>
        <taxon>Ascomycota</taxon>
        <taxon>Pezizomycotina</taxon>
        <taxon>Eurotiomycetes</taxon>
        <taxon>Eurotiomycetidae</taxon>
        <taxon>Eurotiales</taxon>
        <taxon>Aspergillaceae</taxon>
        <taxon>Aspergillus</taxon>
        <taxon>Aspergillus subgen. Nidulantes</taxon>
    </lineage>
</organism>
<dbReference type="CDD" id="cd10507">
    <property type="entry name" value="Zn-ribbon_RPA12"/>
    <property type="match status" value="1"/>
</dbReference>
<keyword evidence="12" id="KW-1185">Reference proteome</keyword>
<dbReference type="InterPro" id="IPR001222">
    <property type="entry name" value="Znf_TFIIS"/>
</dbReference>
<evidence type="ECO:0000256" key="4">
    <source>
        <dbReference type="ARBA" id="ARBA00022771"/>
    </source>
</evidence>
<evidence type="ECO:0000313" key="11">
    <source>
        <dbReference type="EMBL" id="KAL2814207.1"/>
    </source>
</evidence>
<comment type="caution">
    <text evidence="11">The sequence shown here is derived from an EMBL/GenBank/DDBJ whole genome shotgun (WGS) entry which is preliminary data.</text>
</comment>
<dbReference type="SUPFAM" id="SSF57783">
    <property type="entry name" value="Zinc beta-ribbon"/>
    <property type="match status" value="1"/>
</dbReference>
<name>A0ABR4HFE8_9EURO</name>
<comment type="function">
    <text evidence="8">DNA-dependent RNA polymerase catalyzes the transcription of DNA into RNA using the four ribonucleoside triphosphates as substrates.</text>
</comment>
<dbReference type="Pfam" id="PF01096">
    <property type="entry name" value="Zn_ribbon_TFIIS"/>
    <property type="match status" value="1"/>
</dbReference>
<keyword evidence="4 9" id="KW-0863">Zinc-finger</keyword>
<feature type="domain" description="TFIIS-type" evidence="10">
    <location>
        <begin position="79"/>
        <end position="118"/>
    </location>
</feature>
<evidence type="ECO:0000256" key="3">
    <source>
        <dbReference type="ARBA" id="ARBA00022723"/>
    </source>
</evidence>
<sequence length="121" mass="13080">MSTIGSLVFCTDCGSLLDGSVGDPTRILLCDVCGARNKDTVPKTIVSESKPGTFPSTLRAKRSAIQTLTAADKRTEAVIEKLCPKCDRKEMFFSAVQLRSADEGSTIFFSCVCGYKETQNN</sequence>
<dbReference type="PIRSF" id="PIRSF005586">
    <property type="entry name" value="RNApol_RpoM"/>
    <property type="match status" value="1"/>
</dbReference>
<dbReference type="EMBL" id="JBFXLS010000130">
    <property type="protein sequence ID" value="KAL2814207.1"/>
    <property type="molecule type" value="Genomic_DNA"/>
</dbReference>
<keyword evidence="7 8" id="KW-0539">Nucleus</keyword>
<reference evidence="11 12" key="1">
    <citation type="submission" date="2024-07" db="EMBL/GenBank/DDBJ databases">
        <title>Section-level genome sequencing and comparative genomics of Aspergillus sections Usti and Cavernicolus.</title>
        <authorList>
            <consortium name="Lawrence Berkeley National Laboratory"/>
            <person name="Nybo J.L."/>
            <person name="Vesth T.C."/>
            <person name="Theobald S."/>
            <person name="Frisvad J.C."/>
            <person name="Larsen T.O."/>
            <person name="Kjaerboelling I."/>
            <person name="Rothschild-Mancinelli K."/>
            <person name="Lyhne E.K."/>
            <person name="Kogle M.E."/>
            <person name="Barry K."/>
            <person name="Clum A."/>
            <person name="Na H."/>
            <person name="Ledsgaard L."/>
            <person name="Lin J."/>
            <person name="Lipzen A."/>
            <person name="Kuo A."/>
            <person name="Riley R."/>
            <person name="Mondo S."/>
            <person name="LaButti K."/>
            <person name="Haridas S."/>
            <person name="Pangalinan J."/>
            <person name="Salamov A.A."/>
            <person name="Simmons B.A."/>
            <person name="Magnuson J.K."/>
            <person name="Chen J."/>
            <person name="Drula E."/>
            <person name="Henrissat B."/>
            <person name="Wiebenga A."/>
            <person name="Lubbers R.J."/>
            <person name="Gomes A.C."/>
            <person name="Makela M.R."/>
            <person name="Stajich J."/>
            <person name="Grigoriev I.V."/>
            <person name="Mortensen U.H."/>
            <person name="De vries R.P."/>
            <person name="Baker S.E."/>
            <person name="Andersen M.R."/>
        </authorList>
    </citation>
    <scope>NUCLEOTIDE SEQUENCE [LARGE SCALE GENOMIC DNA]</scope>
    <source>
        <strain evidence="11 12">CBS 600.67</strain>
    </source>
</reference>
<keyword evidence="3" id="KW-0479">Metal-binding</keyword>
<dbReference type="InterPro" id="IPR019761">
    <property type="entry name" value="DNA-dir_RNA_pol-M_15_CS"/>
</dbReference>
<evidence type="ECO:0000259" key="10">
    <source>
        <dbReference type="PROSITE" id="PS51133"/>
    </source>
</evidence>
<protein>
    <recommendedName>
        <fullName evidence="8">DNA-directed RNA polymerase subunit</fullName>
    </recommendedName>
</protein>
<evidence type="ECO:0000256" key="2">
    <source>
        <dbReference type="ARBA" id="ARBA00022478"/>
    </source>
</evidence>
<comment type="subcellular location">
    <subcellularLocation>
        <location evidence="1">Nucleus</location>
        <location evidence="1">Nucleolus</location>
    </subcellularLocation>
</comment>
<comment type="similarity">
    <text evidence="8">Belongs to the archaeal rpoM/eukaryotic RPA12/RPB9/RPC11 RNA polymerase family.</text>
</comment>
<dbReference type="PROSITE" id="PS51133">
    <property type="entry name" value="ZF_TFIIS_2"/>
    <property type="match status" value="1"/>
</dbReference>
<gene>
    <name evidence="11" type="ORF">BDW59DRAFT_23969</name>
</gene>